<feature type="compositionally biased region" description="Acidic residues" evidence="1">
    <location>
        <begin position="352"/>
        <end position="362"/>
    </location>
</feature>
<gene>
    <name evidence="3" type="ORF">BU14_0189s0005</name>
</gene>
<evidence type="ECO:0000256" key="1">
    <source>
        <dbReference type="SAM" id="MobiDB-lite"/>
    </source>
</evidence>
<keyword evidence="4" id="KW-1185">Reference proteome</keyword>
<proteinExistence type="predicted"/>
<reference evidence="3 4" key="1">
    <citation type="submission" date="2017-03" db="EMBL/GenBank/DDBJ databases">
        <title>WGS assembly of Porphyra umbilicalis.</title>
        <authorList>
            <person name="Brawley S.H."/>
            <person name="Blouin N.A."/>
            <person name="Ficko-Blean E."/>
            <person name="Wheeler G.L."/>
            <person name="Lohr M."/>
            <person name="Goodson H.V."/>
            <person name="Jenkins J.W."/>
            <person name="Blaby-Haas C.E."/>
            <person name="Helliwell K.E."/>
            <person name="Chan C."/>
            <person name="Marriage T."/>
            <person name="Bhattacharya D."/>
            <person name="Klein A.S."/>
            <person name="Badis Y."/>
            <person name="Brodie J."/>
            <person name="Cao Y."/>
            <person name="Collen J."/>
            <person name="Dittami S.M."/>
            <person name="Gachon C.M."/>
            <person name="Green B.R."/>
            <person name="Karpowicz S."/>
            <person name="Kim J.W."/>
            <person name="Kudahl U."/>
            <person name="Lin S."/>
            <person name="Michel G."/>
            <person name="Mittag M."/>
            <person name="Olson B.J."/>
            <person name="Pangilinan J."/>
            <person name="Peng Y."/>
            <person name="Qiu H."/>
            <person name="Shu S."/>
            <person name="Singer J.T."/>
            <person name="Smith A.G."/>
            <person name="Sprecher B.N."/>
            <person name="Wagner V."/>
            <person name="Wang W."/>
            <person name="Wang Z.-Y."/>
            <person name="Yan J."/>
            <person name="Yarish C."/>
            <person name="Zoeuner-Riek S."/>
            <person name="Zhuang Y."/>
            <person name="Zou Y."/>
            <person name="Lindquist E.A."/>
            <person name="Grimwood J."/>
            <person name="Barry K."/>
            <person name="Rokhsar D.S."/>
            <person name="Schmutz J."/>
            <person name="Stiller J.W."/>
            <person name="Grossman A.R."/>
            <person name="Prochnik S.E."/>
        </authorList>
    </citation>
    <scope>NUCLEOTIDE SEQUENCE [LARGE SCALE GENOMIC DNA]</scope>
    <source>
        <strain evidence="3">4086291</strain>
    </source>
</reference>
<organism evidence="3 4">
    <name type="scientific">Porphyra umbilicalis</name>
    <name type="common">Purple laver</name>
    <name type="synonym">Red alga</name>
    <dbReference type="NCBI Taxonomy" id="2786"/>
    <lineage>
        <taxon>Eukaryota</taxon>
        <taxon>Rhodophyta</taxon>
        <taxon>Bangiophyceae</taxon>
        <taxon>Bangiales</taxon>
        <taxon>Bangiaceae</taxon>
        <taxon>Porphyra</taxon>
    </lineage>
</organism>
<evidence type="ECO:0000256" key="2">
    <source>
        <dbReference type="SAM" id="Phobius"/>
    </source>
</evidence>
<keyword evidence="2" id="KW-0472">Membrane</keyword>
<evidence type="ECO:0000313" key="3">
    <source>
        <dbReference type="EMBL" id="OSX76471.1"/>
    </source>
</evidence>
<protein>
    <submittedName>
        <fullName evidence="3">Uncharacterized protein</fullName>
    </submittedName>
</protein>
<feature type="compositionally biased region" description="Low complexity" evidence="1">
    <location>
        <begin position="170"/>
        <end position="181"/>
    </location>
</feature>
<keyword evidence="2" id="KW-1133">Transmembrane helix</keyword>
<feature type="compositionally biased region" description="Pro residues" evidence="1">
    <location>
        <begin position="182"/>
        <end position="204"/>
    </location>
</feature>
<feature type="transmembrane region" description="Helical" evidence="2">
    <location>
        <begin position="69"/>
        <end position="89"/>
    </location>
</feature>
<dbReference type="Proteomes" id="UP000218209">
    <property type="component" value="Unassembled WGS sequence"/>
</dbReference>
<evidence type="ECO:0000313" key="4">
    <source>
        <dbReference type="Proteomes" id="UP000218209"/>
    </source>
</evidence>
<accession>A0A1X6P6F1</accession>
<feature type="region of interest" description="Disordered" evidence="1">
    <location>
        <begin position="168"/>
        <end position="206"/>
    </location>
</feature>
<sequence length="362" mass="36971">MPLTGLKRNTDMTAANAQRCLNGHWLFADQFGRESMLWGLHRALSRIKGLRGTMFEVGETKRKIYQVRYGMYVSIVTTVFVTLCEMAGYERFTTGAANVVKSYLKAWAVLLKLVHEHLPQSNQEHCGLQLLEGNDPHRIVAPVFTTARLWDTRTRVLATAGEGAAGHSLTARARAASGGPATGPPRGAPFAAPTPPVPAAPPASLPAAPSAALRVAPSAALAAFPTASLPAALPAALHCALAGAPPAAPPATPRSGAPAAAATVGLPATTAVVMHTMARAVPRAATHGGPSATPVVLATAVATPCVAAAEAAPAAVAVGLAAVNSAAAAAAAADVDVTKDVGASSDRNEFLDGLEEDLDDYE</sequence>
<dbReference type="AlphaFoldDB" id="A0A1X6P6F1"/>
<feature type="region of interest" description="Disordered" evidence="1">
    <location>
        <begin position="341"/>
        <end position="362"/>
    </location>
</feature>
<dbReference type="EMBL" id="KV918865">
    <property type="protein sequence ID" value="OSX76471.1"/>
    <property type="molecule type" value="Genomic_DNA"/>
</dbReference>
<keyword evidence="2" id="KW-0812">Transmembrane</keyword>
<name>A0A1X6P6F1_PORUM</name>